<name>A0A5B8W3J9_9SPHI</name>
<sequence>MKKIIIYLFAIAILPLNVLAQDTTAVKQQANILAQAMIAGDYATIINHTYPKAVQMAGGKQKMISIVNQGMVQMKTQGVIFERATIGSPGKFYKAGAETHCIVPENLTIKLPNAHIISHSYLLAISKDGGKTWSFLDLNNSTSDKVKQLIPNFNPALQIPKSTTEQIL</sequence>
<evidence type="ECO:0000313" key="2">
    <source>
        <dbReference type="EMBL" id="QEC78371.1"/>
    </source>
</evidence>
<proteinExistence type="predicted"/>
<evidence type="ECO:0000256" key="1">
    <source>
        <dbReference type="SAM" id="SignalP"/>
    </source>
</evidence>
<dbReference type="RefSeq" id="WP_147056942.1">
    <property type="nucleotide sequence ID" value="NZ_CP042437.1"/>
</dbReference>
<dbReference type="KEGG" id="mgk:FSB76_21390"/>
<dbReference type="EMBL" id="CP042437">
    <property type="protein sequence ID" value="QEC78371.1"/>
    <property type="molecule type" value="Genomic_DNA"/>
</dbReference>
<dbReference type="OrthoDB" id="670350at2"/>
<organism evidence="2 3">
    <name type="scientific">Mucilaginibacter ginsenosidivorax</name>
    <dbReference type="NCBI Taxonomy" id="862126"/>
    <lineage>
        <taxon>Bacteria</taxon>
        <taxon>Pseudomonadati</taxon>
        <taxon>Bacteroidota</taxon>
        <taxon>Sphingobacteriia</taxon>
        <taxon>Sphingobacteriales</taxon>
        <taxon>Sphingobacteriaceae</taxon>
        <taxon>Mucilaginibacter</taxon>
    </lineage>
</organism>
<gene>
    <name evidence="2" type="ORF">FSB76_21390</name>
</gene>
<accession>A0A5B8W3J9</accession>
<evidence type="ECO:0000313" key="3">
    <source>
        <dbReference type="Proteomes" id="UP000321362"/>
    </source>
</evidence>
<dbReference type="Proteomes" id="UP000321362">
    <property type="component" value="Chromosome"/>
</dbReference>
<protein>
    <submittedName>
        <fullName evidence="2">Uncharacterized protein</fullName>
    </submittedName>
</protein>
<keyword evidence="3" id="KW-1185">Reference proteome</keyword>
<feature type="signal peptide" evidence="1">
    <location>
        <begin position="1"/>
        <end position="20"/>
    </location>
</feature>
<reference evidence="2 3" key="1">
    <citation type="journal article" date="2013" name="J. Microbiol.">
        <title>Mucilaginibacter ginsenosidivorax sp. nov., with ginsenoside converting activity isolated from sediment.</title>
        <authorList>
            <person name="Kim J.K."/>
            <person name="Choi T.E."/>
            <person name="Liu Q.M."/>
            <person name="Park H.Y."/>
            <person name="Yi T.H."/>
            <person name="Yoon M.H."/>
            <person name="Kim S.C."/>
            <person name="Im W.T."/>
        </authorList>
    </citation>
    <scope>NUCLEOTIDE SEQUENCE [LARGE SCALE GENOMIC DNA]</scope>
    <source>
        <strain evidence="2 3">KHI28</strain>
    </source>
</reference>
<feature type="chain" id="PRO_5023145706" evidence="1">
    <location>
        <begin position="21"/>
        <end position="168"/>
    </location>
</feature>
<keyword evidence="1" id="KW-0732">Signal</keyword>
<dbReference type="AlphaFoldDB" id="A0A5B8W3J9"/>